<dbReference type="EMBL" id="JBBPBK010000007">
    <property type="protein sequence ID" value="KAK9281165.1"/>
    <property type="molecule type" value="Genomic_DNA"/>
</dbReference>
<sequence>MIKVAIKEANLLTSKCMWNSVFELVILHSFGIHGAFSDTLGISSSEFAELMAVIRAIDLAWQKGWHSLWLECDSSLVLSYLDLAEPNIPWQLWTQWNNSMSFLRQMNFRCSHIFREGNIPADKLANRGVASSSFTWWDSVPAFIAPDVAYECNGLPYYRFRS</sequence>
<dbReference type="Gene3D" id="3.30.420.10">
    <property type="entry name" value="Ribonuclease H-like superfamily/Ribonuclease H"/>
    <property type="match status" value="1"/>
</dbReference>
<dbReference type="GO" id="GO:0004523">
    <property type="term" value="F:RNA-DNA hybrid ribonuclease activity"/>
    <property type="evidence" value="ECO:0007669"/>
    <property type="project" value="InterPro"/>
</dbReference>
<reference evidence="2 3" key="1">
    <citation type="journal article" date="2024" name="Plant J.">
        <title>Genome sequences and population genomics reveal climatic adaptation and genomic divergence between two closely related sweetgum species.</title>
        <authorList>
            <person name="Xu W.Q."/>
            <person name="Ren C.Q."/>
            <person name="Zhang X.Y."/>
            <person name="Comes H.P."/>
            <person name="Liu X.H."/>
            <person name="Li Y.G."/>
            <person name="Kettle C.J."/>
            <person name="Jalonen R."/>
            <person name="Gaisberger H."/>
            <person name="Ma Y.Z."/>
            <person name="Qiu Y.X."/>
        </authorList>
    </citation>
    <scope>NUCLEOTIDE SEQUENCE [LARGE SCALE GENOMIC DNA]</scope>
    <source>
        <strain evidence="2">Hangzhou</strain>
    </source>
</reference>
<dbReference type="PANTHER" id="PTHR47723">
    <property type="entry name" value="OS05G0353850 PROTEIN"/>
    <property type="match status" value="1"/>
</dbReference>
<dbReference type="SUPFAM" id="SSF53098">
    <property type="entry name" value="Ribonuclease H-like"/>
    <property type="match status" value="1"/>
</dbReference>
<dbReference type="PANTHER" id="PTHR47723:SF23">
    <property type="entry name" value="REVERSE TRANSCRIPTASE-LIKE PROTEIN"/>
    <property type="match status" value="1"/>
</dbReference>
<feature type="domain" description="RNase H type-1" evidence="1">
    <location>
        <begin position="35"/>
        <end position="127"/>
    </location>
</feature>
<evidence type="ECO:0000313" key="2">
    <source>
        <dbReference type="EMBL" id="KAK9281165.1"/>
    </source>
</evidence>
<dbReference type="Pfam" id="PF13456">
    <property type="entry name" value="RVT_3"/>
    <property type="match status" value="1"/>
</dbReference>
<dbReference type="AlphaFoldDB" id="A0AAP0RSL6"/>
<dbReference type="Proteomes" id="UP001415857">
    <property type="component" value="Unassembled WGS sequence"/>
</dbReference>
<dbReference type="GO" id="GO:0003676">
    <property type="term" value="F:nucleic acid binding"/>
    <property type="evidence" value="ECO:0007669"/>
    <property type="project" value="InterPro"/>
</dbReference>
<name>A0AAP0RSL6_LIQFO</name>
<accession>A0AAP0RSL6</accession>
<protein>
    <recommendedName>
        <fullName evidence="1">RNase H type-1 domain-containing protein</fullName>
    </recommendedName>
</protein>
<evidence type="ECO:0000259" key="1">
    <source>
        <dbReference type="Pfam" id="PF13456"/>
    </source>
</evidence>
<dbReference type="InterPro" id="IPR012337">
    <property type="entry name" value="RNaseH-like_sf"/>
</dbReference>
<comment type="caution">
    <text evidence="2">The sequence shown here is derived from an EMBL/GenBank/DDBJ whole genome shotgun (WGS) entry which is preliminary data.</text>
</comment>
<dbReference type="CDD" id="cd06222">
    <property type="entry name" value="RNase_H_like"/>
    <property type="match status" value="1"/>
</dbReference>
<keyword evidence="3" id="KW-1185">Reference proteome</keyword>
<dbReference type="InterPro" id="IPR002156">
    <property type="entry name" value="RNaseH_domain"/>
</dbReference>
<organism evidence="2 3">
    <name type="scientific">Liquidambar formosana</name>
    <name type="common">Formosan gum</name>
    <dbReference type="NCBI Taxonomy" id="63359"/>
    <lineage>
        <taxon>Eukaryota</taxon>
        <taxon>Viridiplantae</taxon>
        <taxon>Streptophyta</taxon>
        <taxon>Embryophyta</taxon>
        <taxon>Tracheophyta</taxon>
        <taxon>Spermatophyta</taxon>
        <taxon>Magnoliopsida</taxon>
        <taxon>eudicotyledons</taxon>
        <taxon>Gunneridae</taxon>
        <taxon>Pentapetalae</taxon>
        <taxon>Saxifragales</taxon>
        <taxon>Altingiaceae</taxon>
        <taxon>Liquidambar</taxon>
    </lineage>
</organism>
<dbReference type="InterPro" id="IPR053151">
    <property type="entry name" value="RNase_H-like"/>
</dbReference>
<gene>
    <name evidence="2" type="ORF">L1049_004059</name>
</gene>
<proteinExistence type="predicted"/>
<dbReference type="InterPro" id="IPR044730">
    <property type="entry name" value="RNase_H-like_dom_plant"/>
</dbReference>
<dbReference type="InterPro" id="IPR036397">
    <property type="entry name" value="RNaseH_sf"/>
</dbReference>
<evidence type="ECO:0000313" key="3">
    <source>
        <dbReference type="Proteomes" id="UP001415857"/>
    </source>
</evidence>